<evidence type="ECO:0000256" key="1">
    <source>
        <dbReference type="SAM" id="MobiDB-lite"/>
    </source>
</evidence>
<sequence length="399" mass="45831">MGRQEGWLLVNIDRREDSGGFDSLKHAFLEHRCSLGAKKWLTLPSMTKKIDHWLATRRSVVQTGSFSKVSVELLDLIFEFLAASTSPYKFTDMIMFAITCTNILVVGERHLLRALRAHHAYWAHGRLIMVNDLTDWDDLPPGLLTEAESRELETRTPEYHHSGGEHGTLYEFALQLYTHGIYPDDRAGERAVANELAMELYMAEYPGFGHVRRRDIVRVPVSGQPWDDMKRFLSIYNGRRPTAEKDAISVLCNLSKTEYVRSDRLSKENPSDGWFELDSALLSRVCWCTEPEDFDLRCEGEYRMRLMRGPWAGDRFCIVTLDMLEEVFDGKEGKDVSEETRALLQHIWTFRTHAEEEVEESESMQHLAWGSAKSHIIEDSSADTESESEHVPLTAVVER</sequence>
<evidence type="ECO:0000313" key="3">
    <source>
        <dbReference type="Proteomes" id="UP000256964"/>
    </source>
</evidence>
<reference evidence="2 3" key="1">
    <citation type="journal article" date="2018" name="Biotechnol. Biofuels">
        <title>Integrative visual omics of the white-rot fungus Polyporus brumalis exposes the biotechnological potential of its oxidative enzymes for delignifying raw plant biomass.</title>
        <authorList>
            <person name="Miyauchi S."/>
            <person name="Rancon A."/>
            <person name="Drula E."/>
            <person name="Hage H."/>
            <person name="Chaduli D."/>
            <person name="Favel A."/>
            <person name="Grisel S."/>
            <person name="Henrissat B."/>
            <person name="Herpoel-Gimbert I."/>
            <person name="Ruiz-Duenas F.J."/>
            <person name="Chevret D."/>
            <person name="Hainaut M."/>
            <person name="Lin J."/>
            <person name="Wang M."/>
            <person name="Pangilinan J."/>
            <person name="Lipzen A."/>
            <person name="Lesage-Meessen L."/>
            <person name="Navarro D."/>
            <person name="Riley R."/>
            <person name="Grigoriev I.V."/>
            <person name="Zhou S."/>
            <person name="Raouche S."/>
            <person name="Rosso M.N."/>
        </authorList>
    </citation>
    <scope>NUCLEOTIDE SEQUENCE [LARGE SCALE GENOMIC DNA]</scope>
    <source>
        <strain evidence="2 3">BRFM 1820</strain>
    </source>
</reference>
<accession>A0A371DS28</accession>
<dbReference type="OrthoDB" id="2753223at2759"/>
<name>A0A371DS28_9APHY</name>
<dbReference type="Proteomes" id="UP000256964">
    <property type="component" value="Unassembled WGS sequence"/>
</dbReference>
<dbReference type="EMBL" id="KZ857382">
    <property type="protein sequence ID" value="RDX55340.1"/>
    <property type="molecule type" value="Genomic_DNA"/>
</dbReference>
<dbReference type="AlphaFoldDB" id="A0A371DS28"/>
<gene>
    <name evidence="2" type="ORF">OH76DRAFT_1396724</name>
</gene>
<keyword evidence="3" id="KW-1185">Reference proteome</keyword>
<feature type="region of interest" description="Disordered" evidence="1">
    <location>
        <begin position="378"/>
        <end position="399"/>
    </location>
</feature>
<organism evidence="2 3">
    <name type="scientific">Lentinus brumalis</name>
    <dbReference type="NCBI Taxonomy" id="2498619"/>
    <lineage>
        <taxon>Eukaryota</taxon>
        <taxon>Fungi</taxon>
        <taxon>Dikarya</taxon>
        <taxon>Basidiomycota</taxon>
        <taxon>Agaricomycotina</taxon>
        <taxon>Agaricomycetes</taxon>
        <taxon>Polyporales</taxon>
        <taxon>Polyporaceae</taxon>
        <taxon>Lentinus</taxon>
    </lineage>
</organism>
<protein>
    <submittedName>
        <fullName evidence="2">Uncharacterized protein</fullName>
    </submittedName>
</protein>
<evidence type="ECO:0000313" key="2">
    <source>
        <dbReference type="EMBL" id="RDX55340.1"/>
    </source>
</evidence>
<proteinExistence type="predicted"/>